<protein>
    <submittedName>
        <fullName evidence="2">Uncharacterized protein</fullName>
    </submittedName>
</protein>
<reference evidence="2" key="1">
    <citation type="submission" date="2018-01" db="EMBL/GenBank/DDBJ databases">
        <authorList>
            <person name="Mao J.F."/>
        </authorList>
    </citation>
    <scope>NUCLEOTIDE SEQUENCE</scope>
    <source>
        <strain evidence="2">Huo1</strain>
        <tissue evidence="2">Leaf</tissue>
    </source>
</reference>
<evidence type="ECO:0000313" key="3">
    <source>
        <dbReference type="Proteomes" id="UP000298416"/>
    </source>
</evidence>
<gene>
    <name evidence="2" type="ORF">SASPL_145575</name>
</gene>
<feature type="signal peptide" evidence="1">
    <location>
        <begin position="1"/>
        <end position="24"/>
    </location>
</feature>
<feature type="chain" id="PRO_5036500384" evidence="1">
    <location>
        <begin position="25"/>
        <end position="99"/>
    </location>
</feature>
<dbReference type="Proteomes" id="UP000298416">
    <property type="component" value="Unassembled WGS sequence"/>
</dbReference>
<sequence length="99" mass="10309">MVAARIIVVVALAAAAFVLSSSNAAETPADCLNRCISKCVDARGGLCTFNCALGCKWPHSEPTGEVMVNQPQIDPAATKAAFAMYEEPDAKGTRPATKP</sequence>
<evidence type="ECO:0000256" key="1">
    <source>
        <dbReference type="SAM" id="SignalP"/>
    </source>
</evidence>
<dbReference type="EMBL" id="PNBA02000017">
    <property type="protein sequence ID" value="KAG6394984.1"/>
    <property type="molecule type" value="Genomic_DNA"/>
</dbReference>
<name>A0A8X8WIF5_SALSN</name>
<dbReference type="AlphaFoldDB" id="A0A8X8WIF5"/>
<keyword evidence="3" id="KW-1185">Reference proteome</keyword>
<accession>A0A8X8WIF5</accession>
<evidence type="ECO:0000313" key="2">
    <source>
        <dbReference type="EMBL" id="KAG6394984.1"/>
    </source>
</evidence>
<comment type="caution">
    <text evidence="2">The sequence shown here is derived from an EMBL/GenBank/DDBJ whole genome shotgun (WGS) entry which is preliminary data.</text>
</comment>
<proteinExistence type="predicted"/>
<organism evidence="2">
    <name type="scientific">Salvia splendens</name>
    <name type="common">Scarlet sage</name>
    <dbReference type="NCBI Taxonomy" id="180675"/>
    <lineage>
        <taxon>Eukaryota</taxon>
        <taxon>Viridiplantae</taxon>
        <taxon>Streptophyta</taxon>
        <taxon>Embryophyta</taxon>
        <taxon>Tracheophyta</taxon>
        <taxon>Spermatophyta</taxon>
        <taxon>Magnoliopsida</taxon>
        <taxon>eudicotyledons</taxon>
        <taxon>Gunneridae</taxon>
        <taxon>Pentapetalae</taxon>
        <taxon>asterids</taxon>
        <taxon>lamiids</taxon>
        <taxon>Lamiales</taxon>
        <taxon>Lamiaceae</taxon>
        <taxon>Nepetoideae</taxon>
        <taxon>Mentheae</taxon>
        <taxon>Salviinae</taxon>
        <taxon>Salvia</taxon>
        <taxon>Salvia subgen. Calosphace</taxon>
        <taxon>core Calosphace</taxon>
    </lineage>
</organism>
<keyword evidence="1" id="KW-0732">Signal</keyword>
<reference evidence="2" key="2">
    <citation type="submission" date="2020-08" db="EMBL/GenBank/DDBJ databases">
        <title>Plant Genome Project.</title>
        <authorList>
            <person name="Zhang R.-G."/>
        </authorList>
    </citation>
    <scope>NUCLEOTIDE SEQUENCE</scope>
    <source>
        <strain evidence="2">Huo1</strain>
        <tissue evidence="2">Leaf</tissue>
    </source>
</reference>